<sequence length="205" mass="24464">MGLDHKWGLYIYRTTFEDQEIWERYTNYVYNAIIAKIQNHCGRKDPTLPAKVQSSFHLLLREDNSLEGLTYHEVRDIFVQWIAAGGAEDERWIDHGMYDWYFLYVDQDILEKFRRIDDTRKEKTPDYLAEEVPVIMVRAHSLVSETEPDDIWCSKFEGDPAEEDAGKEWQYVSAYYIPEFIDYHRGDGEAWFTFFRRPPGVWNTP</sequence>
<gene>
    <name evidence="1" type="ORF">FHL15_007611</name>
</gene>
<keyword evidence="2" id="KW-1185">Reference proteome</keyword>
<dbReference type="OrthoDB" id="4424523at2759"/>
<evidence type="ECO:0000313" key="2">
    <source>
        <dbReference type="Proteomes" id="UP000319160"/>
    </source>
</evidence>
<comment type="caution">
    <text evidence="1">The sequence shown here is derived from an EMBL/GenBank/DDBJ whole genome shotgun (WGS) entry which is preliminary data.</text>
</comment>
<reference evidence="2" key="1">
    <citation type="submission" date="2019-06" db="EMBL/GenBank/DDBJ databases">
        <title>Draft genome sequence of the griseofulvin-producing fungus Xylaria cubensis strain G536.</title>
        <authorList>
            <person name="Mead M.E."/>
            <person name="Raja H.A."/>
            <person name="Steenwyk J.L."/>
            <person name="Knowles S.L."/>
            <person name="Oberlies N.H."/>
            <person name="Rokas A."/>
        </authorList>
    </citation>
    <scope>NUCLEOTIDE SEQUENCE [LARGE SCALE GENOMIC DNA]</scope>
    <source>
        <strain evidence="2">G536</strain>
    </source>
</reference>
<protein>
    <submittedName>
        <fullName evidence="1">Uncharacterized protein</fullName>
    </submittedName>
</protein>
<evidence type="ECO:0000313" key="1">
    <source>
        <dbReference type="EMBL" id="TRX91606.1"/>
    </source>
</evidence>
<dbReference type="AlphaFoldDB" id="A0A553HUH3"/>
<organism evidence="1 2">
    <name type="scientific">Xylaria flabelliformis</name>
    <dbReference type="NCBI Taxonomy" id="2512241"/>
    <lineage>
        <taxon>Eukaryota</taxon>
        <taxon>Fungi</taxon>
        <taxon>Dikarya</taxon>
        <taxon>Ascomycota</taxon>
        <taxon>Pezizomycotina</taxon>
        <taxon>Sordariomycetes</taxon>
        <taxon>Xylariomycetidae</taxon>
        <taxon>Xylariales</taxon>
        <taxon>Xylariaceae</taxon>
        <taxon>Xylaria</taxon>
    </lineage>
</organism>
<dbReference type="EMBL" id="VFLP01000044">
    <property type="protein sequence ID" value="TRX91606.1"/>
    <property type="molecule type" value="Genomic_DNA"/>
</dbReference>
<proteinExistence type="predicted"/>
<dbReference type="Proteomes" id="UP000319160">
    <property type="component" value="Unassembled WGS sequence"/>
</dbReference>
<accession>A0A553HUH3</accession>
<name>A0A553HUH3_9PEZI</name>